<organism evidence="1 3">
    <name type="scientific">Apolygus lucorum</name>
    <name type="common">Small green plant bug</name>
    <name type="synonym">Lygocoris lucorum</name>
    <dbReference type="NCBI Taxonomy" id="248454"/>
    <lineage>
        <taxon>Eukaryota</taxon>
        <taxon>Metazoa</taxon>
        <taxon>Ecdysozoa</taxon>
        <taxon>Arthropoda</taxon>
        <taxon>Hexapoda</taxon>
        <taxon>Insecta</taxon>
        <taxon>Pterygota</taxon>
        <taxon>Neoptera</taxon>
        <taxon>Paraneoptera</taxon>
        <taxon>Hemiptera</taxon>
        <taxon>Heteroptera</taxon>
        <taxon>Panheteroptera</taxon>
        <taxon>Cimicomorpha</taxon>
        <taxon>Miridae</taxon>
        <taxon>Mirini</taxon>
        <taxon>Apolygus</taxon>
    </lineage>
</organism>
<name>A0A8S9WIU8_APOLU</name>
<accession>A0A8S9WIU8</accession>
<reference evidence="1" key="1">
    <citation type="journal article" date="2021" name="Mol. Ecol. Resour.">
        <title>Apolygus lucorum genome provides insights into omnivorousness and mesophyll feeding.</title>
        <authorList>
            <person name="Liu Y."/>
            <person name="Liu H."/>
            <person name="Wang H."/>
            <person name="Huang T."/>
            <person name="Liu B."/>
            <person name="Yang B."/>
            <person name="Yin L."/>
            <person name="Li B."/>
            <person name="Zhang Y."/>
            <person name="Zhang S."/>
            <person name="Jiang F."/>
            <person name="Zhang X."/>
            <person name="Ren Y."/>
            <person name="Wang B."/>
            <person name="Wang S."/>
            <person name="Lu Y."/>
            <person name="Wu K."/>
            <person name="Fan W."/>
            <person name="Wang G."/>
        </authorList>
    </citation>
    <scope>NUCLEOTIDE SEQUENCE</scope>
    <source>
        <strain evidence="1">12Hb</strain>
    </source>
</reference>
<evidence type="ECO:0000313" key="1">
    <source>
        <dbReference type="EMBL" id="KAF6197342.1"/>
    </source>
</evidence>
<comment type="caution">
    <text evidence="1">The sequence shown here is derived from an EMBL/GenBank/DDBJ whole genome shotgun (WGS) entry which is preliminary data.</text>
</comment>
<evidence type="ECO:0000313" key="3">
    <source>
        <dbReference type="Proteomes" id="UP000466442"/>
    </source>
</evidence>
<dbReference type="AlphaFoldDB" id="A0A8S9WIU8"/>
<protein>
    <submittedName>
        <fullName evidence="1">Uncharacterized protein</fullName>
    </submittedName>
</protein>
<keyword evidence="3" id="KW-1185">Reference proteome</keyword>
<gene>
    <name evidence="1" type="ORF">GE061_020300</name>
    <name evidence="2" type="ORF">GE061_020301</name>
</gene>
<evidence type="ECO:0000313" key="2">
    <source>
        <dbReference type="EMBL" id="KAF6197343.1"/>
    </source>
</evidence>
<dbReference type="Proteomes" id="UP000466442">
    <property type="component" value="Unassembled WGS sequence"/>
</dbReference>
<dbReference type="EMBL" id="WIXP02000121">
    <property type="protein sequence ID" value="KAF6197342.1"/>
    <property type="molecule type" value="Genomic_DNA"/>
</dbReference>
<sequence>MYDHEARQPLRSKKMLSCHLLIVQIIVGADHLTDWDETKKAGSLLFSLKLQILINSRHIWRIGNISGGIINRTSGK</sequence>
<dbReference type="EMBL" id="WIXP02000121">
    <property type="protein sequence ID" value="KAF6197343.1"/>
    <property type="molecule type" value="Genomic_DNA"/>
</dbReference>
<proteinExistence type="predicted"/>